<protein>
    <submittedName>
        <fullName evidence="2">Uncharacterized protein</fullName>
    </submittedName>
</protein>
<accession>A0AB37UI57</accession>
<dbReference type="AlphaFoldDB" id="A0AB37UI57"/>
<evidence type="ECO:0000256" key="1">
    <source>
        <dbReference type="SAM" id="MobiDB-lite"/>
    </source>
</evidence>
<organism evidence="2 3">
    <name type="scientific">Chroococcidiopsis cubana SAG 39.79</name>
    <dbReference type="NCBI Taxonomy" id="388085"/>
    <lineage>
        <taxon>Bacteria</taxon>
        <taxon>Bacillati</taxon>
        <taxon>Cyanobacteriota</taxon>
        <taxon>Cyanophyceae</taxon>
        <taxon>Chroococcidiopsidales</taxon>
        <taxon>Chroococcidiopsidaceae</taxon>
        <taxon>Chroococcidiopsis</taxon>
    </lineage>
</organism>
<dbReference type="RefSeq" id="WP_127023630.1">
    <property type="nucleotide sequence ID" value="NZ_RSCK01000032.1"/>
</dbReference>
<evidence type="ECO:0000313" key="3">
    <source>
        <dbReference type="Proteomes" id="UP000282574"/>
    </source>
</evidence>
<dbReference type="Proteomes" id="UP000282574">
    <property type="component" value="Unassembled WGS sequence"/>
</dbReference>
<dbReference type="EMBL" id="RSCK01000032">
    <property type="protein sequence ID" value="RUT11064.1"/>
    <property type="molecule type" value="Genomic_DNA"/>
</dbReference>
<keyword evidence="3" id="KW-1185">Reference proteome</keyword>
<reference evidence="2 3" key="1">
    <citation type="journal article" date="2019" name="Genome Biol. Evol.">
        <title>Day and night: Metabolic profiles and evolutionary relationships of six axenic non-marine cyanobacteria.</title>
        <authorList>
            <person name="Will S.E."/>
            <person name="Henke P."/>
            <person name="Boedeker C."/>
            <person name="Huang S."/>
            <person name="Brinkmann H."/>
            <person name="Rohde M."/>
            <person name="Jarek M."/>
            <person name="Friedl T."/>
            <person name="Seufert S."/>
            <person name="Schumacher M."/>
            <person name="Overmann J."/>
            <person name="Neumann-Schaal M."/>
            <person name="Petersen J."/>
        </authorList>
    </citation>
    <scope>NUCLEOTIDE SEQUENCE [LARGE SCALE GENOMIC DNA]</scope>
    <source>
        <strain evidence="2 3">SAG 39.79</strain>
    </source>
</reference>
<feature type="region of interest" description="Disordered" evidence="1">
    <location>
        <begin position="133"/>
        <end position="154"/>
    </location>
</feature>
<comment type="caution">
    <text evidence="2">The sequence shown here is derived from an EMBL/GenBank/DDBJ whole genome shotgun (WGS) entry which is preliminary data.</text>
</comment>
<evidence type="ECO:0000313" key="2">
    <source>
        <dbReference type="EMBL" id="RUT11064.1"/>
    </source>
</evidence>
<proteinExistence type="predicted"/>
<gene>
    <name evidence="2" type="ORF">DSM107010_36980</name>
</gene>
<name>A0AB37UI57_9CYAN</name>
<sequence length="204" mass="24021">MDAQEKELLESVVGELRVQRHRKDLDKFEKYPRLQRQIELALLFPTEEMRRKKLESLMTDLRVDMAEQIRSSFLDDFSDYQEFVKQGQKIQPTPSGDAVPPHVKQAVQKFEDELREQVEREVEASYAVQMQEAKAKDARLPKGANGRMQTPHQSELETQMIVEEHKRLGSSTFRNQLIAEERRLLQEHQRVERIQVNPLTQVQK</sequence>